<evidence type="ECO:0000313" key="2">
    <source>
        <dbReference type="Proteomes" id="UP000178175"/>
    </source>
</evidence>
<dbReference type="AlphaFoldDB" id="A0A1G2TEH8"/>
<accession>A0A1G2TEH8</accession>
<evidence type="ECO:0008006" key="3">
    <source>
        <dbReference type="Google" id="ProtNLM"/>
    </source>
</evidence>
<dbReference type="EMBL" id="MHVR01000023">
    <property type="protein sequence ID" value="OHA95582.1"/>
    <property type="molecule type" value="Genomic_DNA"/>
</dbReference>
<name>A0A1G2TEH8_9BACT</name>
<dbReference type="InterPro" id="IPR036388">
    <property type="entry name" value="WH-like_DNA-bd_sf"/>
</dbReference>
<evidence type="ECO:0000313" key="1">
    <source>
        <dbReference type="EMBL" id="OHA95582.1"/>
    </source>
</evidence>
<organism evidence="1 2">
    <name type="scientific">Candidatus Zambryskibacteria bacterium RIFCSPHIGHO2_02_FULL_43_14</name>
    <dbReference type="NCBI Taxonomy" id="1802748"/>
    <lineage>
        <taxon>Bacteria</taxon>
        <taxon>Candidatus Zambryskiibacteriota</taxon>
    </lineage>
</organism>
<proteinExistence type="predicted"/>
<sequence length="199" mass="22552">MSELIKKPEKLASAIYLVTSFFDDQEPLKWRLRTLSTDLVSEKIRDKSSIAVEALSLFFIAKTAGLISETNYDILISELLRLKQEAEKSLNITSLREITTDRGILSEPQKIGYLKDSSADKLAEKSRLKEFGAVSVKKNSRQSIIIAILKRKKEVMIKDISPLISGCSEKTIQRELSAMVRAGILRKVGEKRWSRYFLA</sequence>
<comment type="caution">
    <text evidence="1">The sequence shown here is derived from an EMBL/GenBank/DDBJ whole genome shotgun (WGS) entry which is preliminary data.</text>
</comment>
<dbReference type="Proteomes" id="UP000178175">
    <property type="component" value="Unassembled WGS sequence"/>
</dbReference>
<dbReference type="Gene3D" id="1.10.10.10">
    <property type="entry name" value="Winged helix-like DNA-binding domain superfamily/Winged helix DNA-binding domain"/>
    <property type="match status" value="1"/>
</dbReference>
<gene>
    <name evidence="1" type="ORF">A3C70_00975</name>
</gene>
<protein>
    <recommendedName>
        <fullName evidence="3">HTH deoR-type domain-containing protein</fullName>
    </recommendedName>
</protein>
<reference evidence="1 2" key="1">
    <citation type="journal article" date="2016" name="Nat. Commun.">
        <title>Thousands of microbial genomes shed light on interconnected biogeochemical processes in an aquifer system.</title>
        <authorList>
            <person name="Anantharaman K."/>
            <person name="Brown C.T."/>
            <person name="Hug L.A."/>
            <person name="Sharon I."/>
            <person name="Castelle C.J."/>
            <person name="Probst A.J."/>
            <person name="Thomas B.C."/>
            <person name="Singh A."/>
            <person name="Wilkins M.J."/>
            <person name="Karaoz U."/>
            <person name="Brodie E.L."/>
            <person name="Williams K.H."/>
            <person name="Hubbard S.S."/>
            <person name="Banfield J.F."/>
        </authorList>
    </citation>
    <scope>NUCLEOTIDE SEQUENCE [LARGE SCALE GENOMIC DNA]</scope>
</reference>